<evidence type="ECO:0000256" key="2">
    <source>
        <dbReference type="SAM" id="Phobius"/>
    </source>
</evidence>
<proteinExistence type="predicted"/>
<keyword evidence="5" id="KW-1185">Reference proteome</keyword>
<keyword evidence="2" id="KW-1133">Transmembrane helix</keyword>
<evidence type="ECO:0000313" key="4">
    <source>
        <dbReference type="EMBL" id="GAA1557596.1"/>
    </source>
</evidence>
<dbReference type="InterPro" id="IPR036365">
    <property type="entry name" value="PGBD-like_sf"/>
</dbReference>
<dbReference type="Pfam" id="PF01471">
    <property type="entry name" value="PG_binding_1"/>
    <property type="match status" value="1"/>
</dbReference>
<dbReference type="EMBL" id="BAAALY010000016">
    <property type="protein sequence ID" value="GAA1557596.1"/>
    <property type="molecule type" value="Genomic_DNA"/>
</dbReference>
<keyword evidence="2" id="KW-0812">Transmembrane</keyword>
<dbReference type="InterPro" id="IPR036366">
    <property type="entry name" value="PGBDSf"/>
</dbReference>
<dbReference type="SUPFAM" id="SSF47090">
    <property type="entry name" value="PGBD-like"/>
    <property type="match status" value="1"/>
</dbReference>
<accession>A0ABP4N8B5</accession>
<dbReference type="Gene3D" id="2.40.420.20">
    <property type="match status" value="1"/>
</dbReference>
<protein>
    <submittedName>
        <fullName evidence="4">Peptidoglycan-binding protein</fullName>
    </submittedName>
</protein>
<evidence type="ECO:0000259" key="3">
    <source>
        <dbReference type="Pfam" id="PF01471"/>
    </source>
</evidence>
<dbReference type="RefSeq" id="WP_346036996.1">
    <property type="nucleotide sequence ID" value="NZ_BAAALY010000016.1"/>
</dbReference>
<keyword evidence="2" id="KW-0472">Membrane</keyword>
<organism evidence="4 5">
    <name type="scientific">Brevibacterium picturae</name>
    <dbReference type="NCBI Taxonomy" id="260553"/>
    <lineage>
        <taxon>Bacteria</taxon>
        <taxon>Bacillati</taxon>
        <taxon>Actinomycetota</taxon>
        <taxon>Actinomycetes</taxon>
        <taxon>Micrococcales</taxon>
        <taxon>Brevibacteriaceae</taxon>
        <taxon>Brevibacterium</taxon>
    </lineage>
</organism>
<gene>
    <name evidence="4" type="ORF">GCM10009691_34660</name>
</gene>
<feature type="domain" description="Peptidoglycan binding-like" evidence="3">
    <location>
        <begin position="125"/>
        <end position="171"/>
    </location>
</feature>
<dbReference type="Proteomes" id="UP001501791">
    <property type="component" value="Unassembled WGS sequence"/>
</dbReference>
<reference evidence="5" key="1">
    <citation type="journal article" date="2019" name="Int. J. Syst. Evol. Microbiol.">
        <title>The Global Catalogue of Microorganisms (GCM) 10K type strain sequencing project: providing services to taxonomists for standard genome sequencing and annotation.</title>
        <authorList>
            <consortium name="The Broad Institute Genomics Platform"/>
            <consortium name="The Broad Institute Genome Sequencing Center for Infectious Disease"/>
            <person name="Wu L."/>
            <person name="Ma J."/>
        </authorList>
    </citation>
    <scope>NUCLEOTIDE SEQUENCE [LARGE SCALE GENOMIC DNA]</scope>
    <source>
        <strain evidence="5">JCM 13319</strain>
    </source>
</reference>
<feature type="region of interest" description="Disordered" evidence="1">
    <location>
        <begin position="244"/>
        <end position="264"/>
    </location>
</feature>
<sequence>MPPRHRARWVWPAVAGILVVALGVGAWWFRPWELLAASEAGATEEPVTTAVELTTLTSQMRLNAQLSYGDAVPLRAAGGTITTLPAAGTIVKTGQQVYETDGHPVVLFRGSRPFWRELSVDSDDGEDIRQLQQNLTDLGFYSGNVDGGFGWLTRQAVRDWQKSLGLPQTSVFSPSSVVVTDSPGIRIAQITARLGDSGASPATYTETTLRATAKLTAAQARELSVGTPVTVTLPDGTEIDTTLAAIDPGGQPTGEGDATTSPSATIEFPDQAGVAAAGAVAVRVVVKDDREQSPTLIVPVTALLATAGGGYAVEVYTGGEIVRTPVQVGLVADARAQILASGTDIDGGYGPVLAAGNLVVLAR</sequence>
<dbReference type="InterPro" id="IPR002477">
    <property type="entry name" value="Peptidoglycan-bd-like"/>
</dbReference>
<evidence type="ECO:0000256" key="1">
    <source>
        <dbReference type="SAM" id="MobiDB-lite"/>
    </source>
</evidence>
<evidence type="ECO:0000313" key="5">
    <source>
        <dbReference type="Proteomes" id="UP001501791"/>
    </source>
</evidence>
<name>A0ABP4N8B5_9MICO</name>
<comment type="caution">
    <text evidence="4">The sequence shown here is derived from an EMBL/GenBank/DDBJ whole genome shotgun (WGS) entry which is preliminary data.</text>
</comment>
<feature type="transmembrane region" description="Helical" evidence="2">
    <location>
        <begin position="9"/>
        <end position="29"/>
    </location>
</feature>
<dbReference type="Gene3D" id="1.10.101.10">
    <property type="entry name" value="PGBD-like superfamily/PGBD"/>
    <property type="match status" value="1"/>
</dbReference>